<comment type="caution">
    <text evidence="1">The sequence shown here is derived from an EMBL/GenBank/DDBJ whole genome shotgun (WGS) entry which is preliminary data.</text>
</comment>
<evidence type="ECO:0000313" key="2">
    <source>
        <dbReference type="Proteomes" id="UP000178774"/>
    </source>
</evidence>
<dbReference type="Gene3D" id="3.30.70.100">
    <property type="match status" value="1"/>
</dbReference>
<dbReference type="InterPro" id="IPR011008">
    <property type="entry name" value="Dimeric_a/b-barrel"/>
</dbReference>
<dbReference type="SUPFAM" id="SSF54909">
    <property type="entry name" value="Dimeric alpha+beta barrel"/>
    <property type="match status" value="1"/>
</dbReference>
<dbReference type="Pfam" id="PF07237">
    <property type="entry name" value="DUF1428"/>
    <property type="match status" value="1"/>
</dbReference>
<gene>
    <name evidence="1" type="ORF">A2822_03480</name>
</gene>
<sequence length="124" mass="14390">MAKGTYVDGFVIPIPKKNTAKYKKMAQEGAKIWKQFGALEYKECILDDPNQPHVKFTFPKMAKAKSGETVWFSFIVFKSRQHRDAVNKKVMAYFEKKYSKEAMKDMPFDMKRMAYAGFKVIVNA</sequence>
<proteinExistence type="predicted"/>
<dbReference type="InterPro" id="IPR009874">
    <property type="entry name" value="DUF1428"/>
</dbReference>
<dbReference type="EMBL" id="MHOP01000020">
    <property type="protein sequence ID" value="OGZ65569.1"/>
    <property type="molecule type" value="Genomic_DNA"/>
</dbReference>
<dbReference type="PIRSF" id="PIRSF007028">
    <property type="entry name" value="UCP007028"/>
    <property type="match status" value="1"/>
</dbReference>
<protein>
    <submittedName>
        <fullName evidence="1">RNA signal recognition particle</fullName>
    </submittedName>
</protein>
<evidence type="ECO:0000313" key="1">
    <source>
        <dbReference type="EMBL" id="OGZ65569.1"/>
    </source>
</evidence>
<accession>A0A1G2HT40</accession>
<dbReference type="AlphaFoldDB" id="A0A1G2HT40"/>
<organism evidence="1 2">
    <name type="scientific">Candidatus Staskawiczbacteria bacterium RIFCSPHIGHO2_01_FULL_41_41</name>
    <dbReference type="NCBI Taxonomy" id="1802203"/>
    <lineage>
        <taxon>Bacteria</taxon>
        <taxon>Candidatus Staskawicziibacteriota</taxon>
    </lineage>
</organism>
<name>A0A1G2HT40_9BACT</name>
<dbReference type="Proteomes" id="UP000178774">
    <property type="component" value="Unassembled WGS sequence"/>
</dbReference>
<reference evidence="1 2" key="1">
    <citation type="journal article" date="2016" name="Nat. Commun.">
        <title>Thousands of microbial genomes shed light on interconnected biogeochemical processes in an aquifer system.</title>
        <authorList>
            <person name="Anantharaman K."/>
            <person name="Brown C.T."/>
            <person name="Hug L.A."/>
            <person name="Sharon I."/>
            <person name="Castelle C.J."/>
            <person name="Probst A.J."/>
            <person name="Thomas B.C."/>
            <person name="Singh A."/>
            <person name="Wilkins M.J."/>
            <person name="Karaoz U."/>
            <person name="Brodie E.L."/>
            <person name="Williams K.H."/>
            <person name="Hubbard S.S."/>
            <person name="Banfield J.F."/>
        </authorList>
    </citation>
    <scope>NUCLEOTIDE SEQUENCE [LARGE SCALE GENOMIC DNA]</scope>
</reference>